<gene>
    <name evidence="6" type="ORF">VNO78_02259</name>
</gene>
<dbReference type="AlphaFoldDB" id="A0AAN9SYK4"/>
<dbReference type="PROSITE" id="PS00061">
    <property type="entry name" value="ADH_SHORT"/>
    <property type="match status" value="1"/>
</dbReference>
<keyword evidence="7" id="KW-1185">Reference proteome</keyword>
<keyword evidence="3 5" id="KW-0560">Oxidoreductase</keyword>
<protein>
    <recommendedName>
        <fullName evidence="5">Short-chain dehydrogenase/reductase</fullName>
        <ecNumber evidence="5">1.1.1.-</ecNumber>
    </recommendedName>
</protein>
<dbReference type="GO" id="GO:0016616">
    <property type="term" value="F:oxidoreductase activity, acting on the CH-OH group of donors, NAD or NADP as acceptor"/>
    <property type="evidence" value="ECO:0007669"/>
    <property type="project" value="InterPro"/>
</dbReference>
<dbReference type="EMBL" id="JAYMYS010000001">
    <property type="protein sequence ID" value="KAK7410976.1"/>
    <property type="molecule type" value="Genomic_DNA"/>
</dbReference>
<dbReference type="PRINTS" id="PR00080">
    <property type="entry name" value="SDRFAMILY"/>
</dbReference>
<sequence length="328" mass="36939">MWSKNMVDFLQTKKMGHKEKSKDRKEKRLQQISLLRTIPYSDHQRWWSKETIAVVTGGNRGIGFEVCRQLAEHGVTVILTSRDESVGVESAKVLQEGGLTEVACHQLDILDPSSINQFAEWMKENYGGLDILVNNAGVNFNQGSDNNVENARKVIETNYYGTKSMIKAMIPLMKPSAAGARIVNVSSRSGRLNGKRNRIENEALKKQLSDDESLTEEMIDGMVSTFLQQVEDGSWRSEGWPLKYTDYSVSKLAVNCYTRFLARKFSERPEGEKIYINCYCPGWVRTALTGYAGSVTVEVGADTAVWIALLPDQAITGKFFAERREINF</sequence>
<dbReference type="Gene3D" id="3.40.50.720">
    <property type="entry name" value="NAD(P)-binding Rossmann-like Domain"/>
    <property type="match status" value="1"/>
</dbReference>
<dbReference type="Pfam" id="PF00106">
    <property type="entry name" value="adh_short"/>
    <property type="match status" value="1"/>
</dbReference>
<evidence type="ECO:0000256" key="4">
    <source>
        <dbReference type="RuleBase" id="RU000363"/>
    </source>
</evidence>
<dbReference type="PRINTS" id="PR00081">
    <property type="entry name" value="GDHRDH"/>
</dbReference>
<evidence type="ECO:0000256" key="1">
    <source>
        <dbReference type="ARBA" id="ARBA00006484"/>
    </source>
</evidence>
<name>A0AAN9SYK4_PSOTE</name>
<dbReference type="SUPFAM" id="SSF51735">
    <property type="entry name" value="NAD(P)-binding Rossmann-fold domains"/>
    <property type="match status" value="1"/>
</dbReference>
<reference evidence="6 7" key="1">
    <citation type="submission" date="2024-01" db="EMBL/GenBank/DDBJ databases">
        <title>The genomes of 5 underutilized Papilionoideae crops provide insights into root nodulation and disease resistanc.</title>
        <authorList>
            <person name="Jiang F."/>
        </authorList>
    </citation>
    <scope>NUCLEOTIDE SEQUENCE [LARGE SCALE GENOMIC DNA]</scope>
    <source>
        <strain evidence="6">DUOXIRENSHENG_FW03</strain>
        <tissue evidence="6">Leaves</tissue>
    </source>
</reference>
<proteinExistence type="inferred from homology"/>
<dbReference type="GO" id="GO:0016020">
    <property type="term" value="C:membrane"/>
    <property type="evidence" value="ECO:0007669"/>
    <property type="project" value="TreeGrafter"/>
</dbReference>
<dbReference type="InterPro" id="IPR045313">
    <property type="entry name" value="CBR1-like"/>
</dbReference>
<dbReference type="FunFam" id="3.40.50.720:FF:000315">
    <property type="entry name" value="(+)-neomenthol dehydrogenase"/>
    <property type="match status" value="1"/>
</dbReference>
<dbReference type="Proteomes" id="UP001386955">
    <property type="component" value="Unassembled WGS sequence"/>
</dbReference>
<dbReference type="PANTHER" id="PTHR43490">
    <property type="entry name" value="(+)-NEOMENTHOL DEHYDROGENASE"/>
    <property type="match status" value="1"/>
</dbReference>
<evidence type="ECO:0000256" key="3">
    <source>
        <dbReference type="ARBA" id="ARBA00023002"/>
    </source>
</evidence>
<comment type="caution">
    <text evidence="6">The sequence shown here is derived from an EMBL/GenBank/DDBJ whole genome shotgun (WGS) entry which is preliminary data.</text>
</comment>
<evidence type="ECO:0000256" key="5">
    <source>
        <dbReference type="RuleBase" id="RU369024"/>
    </source>
</evidence>
<accession>A0AAN9SYK4</accession>
<keyword evidence="2 5" id="KW-0521">NADP</keyword>
<evidence type="ECO:0000313" key="7">
    <source>
        <dbReference type="Proteomes" id="UP001386955"/>
    </source>
</evidence>
<organism evidence="6 7">
    <name type="scientific">Psophocarpus tetragonolobus</name>
    <name type="common">Winged bean</name>
    <name type="synonym">Dolichos tetragonolobus</name>
    <dbReference type="NCBI Taxonomy" id="3891"/>
    <lineage>
        <taxon>Eukaryota</taxon>
        <taxon>Viridiplantae</taxon>
        <taxon>Streptophyta</taxon>
        <taxon>Embryophyta</taxon>
        <taxon>Tracheophyta</taxon>
        <taxon>Spermatophyta</taxon>
        <taxon>Magnoliopsida</taxon>
        <taxon>eudicotyledons</taxon>
        <taxon>Gunneridae</taxon>
        <taxon>Pentapetalae</taxon>
        <taxon>rosids</taxon>
        <taxon>fabids</taxon>
        <taxon>Fabales</taxon>
        <taxon>Fabaceae</taxon>
        <taxon>Papilionoideae</taxon>
        <taxon>50 kb inversion clade</taxon>
        <taxon>NPAAA clade</taxon>
        <taxon>indigoferoid/millettioid clade</taxon>
        <taxon>Phaseoleae</taxon>
        <taxon>Psophocarpus</taxon>
    </lineage>
</organism>
<comment type="similarity">
    <text evidence="1 4">Belongs to the short-chain dehydrogenases/reductases (SDR) family.</text>
</comment>
<dbReference type="InterPro" id="IPR002347">
    <property type="entry name" value="SDR_fam"/>
</dbReference>
<evidence type="ECO:0000256" key="2">
    <source>
        <dbReference type="ARBA" id="ARBA00022857"/>
    </source>
</evidence>
<dbReference type="InterPro" id="IPR020904">
    <property type="entry name" value="Sc_DH/Rdtase_CS"/>
</dbReference>
<dbReference type="PANTHER" id="PTHR43490:SF99">
    <property type="entry name" value="SHORT-CHAIN DEHYDROGENASE_REDUCTASE"/>
    <property type="match status" value="1"/>
</dbReference>
<dbReference type="InterPro" id="IPR036291">
    <property type="entry name" value="NAD(P)-bd_dom_sf"/>
</dbReference>
<evidence type="ECO:0000313" key="6">
    <source>
        <dbReference type="EMBL" id="KAK7410976.1"/>
    </source>
</evidence>
<dbReference type="EC" id="1.1.1.-" evidence="5"/>
<dbReference type="CDD" id="cd05324">
    <property type="entry name" value="carb_red_PTCR-like_SDR_c"/>
    <property type="match status" value="1"/>
</dbReference>